<reference evidence="2 3" key="1">
    <citation type="submission" date="2024-06" db="EMBL/GenBank/DDBJ databases">
        <title>The Natural Products Discovery Center: Release of the First 8490 Sequenced Strains for Exploring Actinobacteria Biosynthetic Diversity.</title>
        <authorList>
            <person name="Kalkreuter E."/>
            <person name="Kautsar S.A."/>
            <person name="Yang D."/>
            <person name="Bader C.D."/>
            <person name="Teijaro C.N."/>
            <person name="Fluegel L."/>
            <person name="Davis C.M."/>
            <person name="Simpson J.R."/>
            <person name="Lauterbach L."/>
            <person name="Steele A.D."/>
            <person name="Gui C."/>
            <person name="Meng S."/>
            <person name="Li G."/>
            <person name="Viehrig K."/>
            <person name="Ye F."/>
            <person name="Su P."/>
            <person name="Kiefer A.F."/>
            <person name="Nichols A."/>
            <person name="Cepeda A.J."/>
            <person name="Yan W."/>
            <person name="Fan B."/>
            <person name="Jiang Y."/>
            <person name="Adhikari A."/>
            <person name="Zheng C.-J."/>
            <person name="Schuster L."/>
            <person name="Cowan T.M."/>
            <person name="Smanski M.J."/>
            <person name="Chevrette M.G."/>
            <person name="De Carvalho L.P.S."/>
            <person name="Shen B."/>
        </authorList>
    </citation>
    <scope>NUCLEOTIDE SEQUENCE [LARGE SCALE GENOMIC DNA]</scope>
    <source>
        <strain evidence="2 3">NPDC049574</strain>
    </source>
</reference>
<accession>A0ABV3H4R3</accession>
<evidence type="ECO:0000313" key="3">
    <source>
        <dbReference type="Proteomes" id="UP001552427"/>
    </source>
</evidence>
<evidence type="ECO:0000313" key="2">
    <source>
        <dbReference type="EMBL" id="MEV4287324.1"/>
    </source>
</evidence>
<keyword evidence="1" id="KW-0472">Membrane</keyword>
<gene>
    <name evidence="2" type="ORF">AB0K40_17605</name>
</gene>
<keyword evidence="3" id="KW-1185">Reference proteome</keyword>
<organism evidence="2 3">
    <name type="scientific">Nonomuraea bangladeshensis</name>
    <dbReference type="NCBI Taxonomy" id="404385"/>
    <lineage>
        <taxon>Bacteria</taxon>
        <taxon>Bacillati</taxon>
        <taxon>Actinomycetota</taxon>
        <taxon>Actinomycetes</taxon>
        <taxon>Streptosporangiales</taxon>
        <taxon>Streptosporangiaceae</taxon>
        <taxon>Nonomuraea</taxon>
    </lineage>
</organism>
<feature type="transmembrane region" description="Helical" evidence="1">
    <location>
        <begin position="6"/>
        <end position="24"/>
    </location>
</feature>
<dbReference type="Proteomes" id="UP001552427">
    <property type="component" value="Unassembled WGS sequence"/>
</dbReference>
<proteinExistence type="predicted"/>
<keyword evidence="1" id="KW-1133">Transmembrane helix</keyword>
<sequence length="67" mass="7702">MSDAEMGAVWFVLIVTALLLTLAYDRLRHRMRACRRCTGGRIYSPFSNRWRDCPLCQGTGIRVAGRR</sequence>
<dbReference type="EMBL" id="JBFARM010000005">
    <property type="protein sequence ID" value="MEV4287324.1"/>
    <property type="molecule type" value="Genomic_DNA"/>
</dbReference>
<name>A0ABV3H4R3_9ACTN</name>
<keyword evidence="1" id="KW-0812">Transmembrane</keyword>
<dbReference type="RefSeq" id="WP_364450633.1">
    <property type="nucleotide sequence ID" value="NZ_JBFARM010000005.1"/>
</dbReference>
<evidence type="ECO:0000256" key="1">
    <source>
        <dbReference type="SAM" id="Phobius"/>
    </source>
</evidence>
<protein>
    <submittedName>
        <fullName evidence="2">Uncharacterized protein</fullName>
    </submittedName>
</protein>
<comment type="caution">
    <text evidence="2">The sequence shown here is derived from an EMBL/GenBank/DDBJ whole genome shotgun (WGS) entry which is preliminary data.</text>
</comment>